<dbReference type="AlphaFoldDB" id="A0A0K1JNS6"/>
<gene>
    <name evidence="2" type="ORF">VV02_25200</name>
</gene>
<accession>A0A0K1JNS6</accession>
<dbReference type="InterPro" id="IPR011335">
    <property type="entry name" value="Restrct_endonuc-II-like"/>
</dbReference>
<evidence type="ECO:0000313" key="3">
    <source>
        <dbReference type="Proteomes" id="UP000066480"/>
    </source>
</evidence>
<name>A0A0K1JNS6_9MICO</name>
<dbReference type="PANTHER" id="PTHR34107:SF4">
    <property type="entry name" value="SLL1222 PROTEIN"/>
    <property type="match status" value="1"/>
</dbReference>
<proteinExistence type="predicted"/>
<dbReference type="Proteomes" id="UP000066480">
    <property type="component" value="Chromosome"/>
</dbReference>
<dbReference type="InterPro" id="IPR008538">
    <property type="entry name" value="Uma2"/>
</dbReference>
<dbReference type="PANTHER" id="PTHR34107">
    <property type="entry name" value="SLL0198 PROTEIN-RELATED"/>
    <property type="match status" value="1"/>
</dbReference>
<feature type="domain" description="Putative restriction endonuclease" evidence="1">
    <location>
        <begin position="15"/>
        <end position="173"/>
    </location>
</feature>
<dbReference type="RefSeq" id="WP_052596115.1">
    <property type="nucleotide sequence ID" value="NZ_CP011112.1"/>
</dbReference>
<keyword evidence="3" id="KW-1185">Reference proteome</keyword>
<dbReference type="KEGG" id="lmoi:VV02_25200"/>
<sequence>MVAVTTMPQSRPLTWRDLEDRPDDGHRYELIDGALVVTPAPHWRHQRGVTQLWLALHAECPDELEVFVAPLDVRLAEDTVLQPDVLVARRSDLTERYLAASPVLAVEILSPSTRLIDLNLKKARYEAAGCPSYWVIDPVEPSLIAWDLQDREYVEVAHVRGDEAFEATLPFAVTITPSALVSD</sequence>
<dbReference type="SUPFAM" id="SSF52980">
    <property type="entry name" value="Restriction endonuclease-like"/>
    <property type="match status" value="1"/>
</dbReference>
<protein>
    <recommendedName>
        <fullName evidence="1">Putative restriction endonuclease domain-containing protein</fullName>
    </recommendedName>
</protein>
<reference evidence="2 3" key="1">
    <citation type="submission" date="2015-03" db="EMBL/GenBank/DDBJ databases">
        <title>Luteipulveratus halotolerans sp. nov., a novel actinobacterium (Dermacoccaceae) from Sarawak, Malaysia.</title>
        <authorList>
            <person name="Juboi H."/>
            <person name="Basik A."/>
            <person name="Shamsul S.S."/>
            <person name="Arnold P."/>
            <person name="Schmitt E.K."/>
            <person name="Sanglier J.-J."/>
            <person name="Yeo T."/>
        </authorList>
    </citation>
    <scope>NUCLEOTIDE SEQUENCE [LARGE SCALE GENOMIC DNA]</scope>
    <source>
        <strain evidence="2 3">MN07-A0370</strain>
    </source>
</reference>
<dbReference type="EMBL" id="CP011112">
    <property type="protein sequence ID" value="AKU18372.1"/>
    <property type="molecule type" value="Genomic_DNA"/>
</dbReference>
<dbReference type="InterPro" id="IPR012296">
    <property type="entry name" value="Nuclease_put_TT1808"/>
</dbReference>
<dbReference type="OrthoDB" id="9799703at2"/>
<dbReference type="Pfam" id="PF05685">
    <property type="entry name" value="Uma2"/>
    <property type="match status" value="1"/>
</dbReference>
<evidence type="ECO:0000259" key="1">
    <source>
        <dbReference type="Pfam" id="PF05685"/>
    </source>
</evidence>
<dbReference type="STRING" id="571913.VV02_25200"/>
<dbReference type="CDD" id="cd06260">
    <property type="entry name" value="DUF820-like"/>
    <property type="match status" value="1"/>
</dbReference>
<organism evidence="2 3">
    <name type="scientific">Luteipulveratus mongoliensis</name>
    <dbReference type="NCBI Taxonomy" id="571913"/>
    <lineage>
        <taxon>Bacteria</taxon>
        <taxon>Bacillati</taxon>
        <taxon>Actinomycetota</taxon>
        <taxon>Actinomycetes</taxon>
        <taxon>Micrococcales</taxon>
        <taxon>Dermacoccaceae</taxon>
        <taxon>Luteipulveratus</taxon>
    </lineage>
</organism>
<dbReference type="PATRIC" id="fig|571913.6.peg.5108"/>
<dbReference type="Gene3D" id="3.90.1570.10">
    <property type="entry name" value="tt1808, chain A"/>
    <property type="match status" value="1"/>
</dbReference>
<evidence type="ECO:0000313" key="2">
    <source>
        <dbReference type="EMBL" id="AKU18372.1"/>
    </source>
</evidence>